<protein>
    <submittedName>
        <fullName evidence="8">SusD family protein</fullName>
    </submittedName>
</protein>
<name>A0A137SSX3_9BACT</name>
<reference evidence="8 9" key="1">
    <citation type="submission" date="2016-02" db="EMBL/GenBank/DDBJ databases">
        <authorList>
            <person name="Wen L."/>
            <person name="He K."/>
            <person name="Yang H."/>
        </authorList>
    </citation>
    <scope>NUCLEOTIDE SEQUENCE [LARGE SCALE GENOMIC DNA]</scope>
    <source>
        <strain evidence="8 9">GED7880</strain>
    </source>
</reference>
<dbReference type="Gene3D" id="1.25.40.390">
    <property type="match status" value="2"/>
</dbReference>
<sequence length="450" mass="50775">MRINIINKATVAVAVFTCVAAFSSCDKYLDIQPVGKVIPTTVDDYRALLNEAYQMPQIDRAVVDFRSDIVVVRDNDTDMNDYHNIQTWNDNNTLAGTREFGWEVYYSPIYTANAIIEAQGKIKGNTTDINQLVGEAYLLRAYNHFTLVNLYGQPYTKSGAPETKAIPIKTSTDLETTPERNTVGEVYTQILSDIAEARKLITQSSWEERYKYRYSTVSVDALEARVCLYMGDWQSAYDAAERVLKANDKLENFNNAASLLPTSFKSVEAITSAEQFYTGTNASATRAPKEFIAEYDTINDLRYKKFYQPVKDKPYFSTLKANTSSEYRCSFHTAEFYLIAAEAAAHLNKDAEARTRLLALLKNRLNSTLYATKQSAINAMSGAALLAEVMQQRKLELAFEGQRWFDLRRTNRPAITKTIKATTYNLLQDDPRYTLAIPVSAVSANPQLKN</sequence>
<dbReference type="Pfam" id="PF14322">
    <property type="entry name" value="SusD-like_3"/>
    <property type="match status" value="1"/>
</dbReference>
<evidence type="ECO:0000313" key="8">
    <source>
        <dbReference type="EMBL" id="KXO15590.1"/>
    </source>
</evidence>
<evidence type="ECO:0000256" key="1">
    <source>
        <dbReference type="ARBA" id="ARBA00004442"/>
    </source>
</evidence>
<organism evidence="8 9">
    <name type="scientific">Prevotella bivia</name>
    <dbReference type="NCBI Taxonomy" id="28125"/>
    <lineage>
        <taxon>Bacteria</taxon>
        <taxon>Pseudomonadati</taxon>
        <taxon>Bacteroidota</taxon>
        <taxon>Bacteroidia</taxon>
        <taxon>Bacteroidales</taxon>
        <taxon>Prevotellaceae</taxon>
        <taxon>Prevotella</taxon>
    </lineage>
</organism>
<dbReference type="InterPro" id="IPR011990">
    <property type="entry name" value="TPR-like_helical_dom_sf"/>
</dbReference>
<feature type="domain" description="RagB/SusD" evidence="6">
    <location>
        <begin position="303"/>
        <end position="412"/>
    </location>
</feature>
<dbReference type="Pfam" id="PF07980">
    <property type="entry name" value="SusD_RagB"/>
    <property type="match status" value="1"/>
</dbReference>
<proteinExistence type="inferred from homology"/>
<keyword evidence="3" id="KW-0732">Signal</keyword>
<evidence type="ECO:0000259" key="7">
    <source>
        <dbReference type="Pfam" id="PF14322"/>
    </source>
</evidence>
<comment type="subcellular location">
    <subcellularLocation>
        <location evidence="1">Cell outer membrane</location>
    </subcellularLocation>
</comment>
<evidence type="ECO:0000259" key="6">
    <source>
        <dbReference type="Pfam" id="PF07980"/>
    </source>
</evidence>
<comment type="similarity">
    <text evidence="2">Belongs to the SusD family.</text>
</comment>
<dbReference type="InterPro" id="IPR012944">
    <property type="entry name" value="SusD_RagB_dom"/>
</dbReference>
<comment type="caution">
    <text evidence="8">The sequence shown here is derived from an EMBL/GenBank/DDBJ whole genome shotgun (WGS) entry which is preliminary data.</text>
</comment>
<feature type="domain" description="SusD-like N-terminal" evidence="7">
    <location>
        <begin position="27"/>
        <end position="228"/>
    </location>
</feature>
<keyword evidence="5" id="KW-0998">Cell outer membrane</keyword>
<dbReference type="RefSeq" id="WP_061315319.1">
    <property type="nucleotide sequence ID" value="NZ_KQ965701.1"/>
</dbReference>
<dbReference type="InterPro" id="IPR033985">
    <property type="entry name" value="SusD-like_N"/>
</dbReference>
<evidence type="ECO:0000256" key="4">
    <source>
        <dbReference type="ARBA" id="ARBA00023136"/>
    </source>
</evidence>
<evidence type="ECO:0000256" key="2">
    <source>
        <dbReference type="ARBA" id="ARBA00006275"/>
    </source>
</evidence>
<keyword evidence="4" id="KW-0472">Membrane</keyword>
<accession>A0A137SSX3</accession>
<dbReference type="PROSITE" id="PS51257">
    <property type="entry name" value="PROKAR_LIPOPROTEIN"/>
    <property type="match status" value="1"/>
</dbReference>
<dbReference type="STRING" id="28125.HMPREF3202_01688"/>
<dbReference type="eggNOG" id="COG0457">
    <property type="taxonomic scope" value="Bacteria"/>
</dbReference>
<dbReference type="Proteomes" id="UP000070093">
    <property type="component" value="Unassembled WGS sequence"/>
</dbReference>
<dbReference type="EMBL" id="LTAG01000101">
    <property type="protein sequence ID" value="KXO15590.1"/>
    <property type="molecule type" value="Genomic_DNA"/>
</dbReference>
<dbReference type="SUPFAM" id="SSF48452">
    <property type="entry name" value="TPR-like"/>
    <property type="match status" value="1"/>
</dbReference>
<evidence type="ECO:0000256" key="3">
    <source>
        <dbReference type="ARBA" id="ARBA00022729"/>
    </source>
</evidence>
<dbReference type="GO" id="GO:0009279">
    <property type="term" value="C:cell outer membrane"/>
    <property type="evidence" value="ECO:0007669"/>
    <property type="project" value="UniProtKB-SubCell"/>
</dbReference>
<dbReference type="PATRIC" id="fig|28125.4.peg.1677"/>
<gene>
    <name evidence="8" type="ORF">HMPREF3202_01688</name>
</gene>
<evidence type="ECO:0000256" key="5">
    <source>
        <dbReference type="ARBA" id="ARBA00023237"/>
    </source>
</evidence>
<dbReference type="AlphaFoldDB" id="A0A137SSX3"/>
<evidence type="ECO:0000313" key="9">
    <source>
        <dbReference type="Proteomes" id="UP000070093"/>
    </source>
</evidence>